<accession>A0ABT0CCF2</accession>
<name>A0ABT0CCF2_THEVL</name>
<dbReference type="Proteomes" id="UP000830835">
    <property type="component" value="Unassembled WGS sequence"/>
</dbReference>
<proteinExistence type="predicted"/>
<organism evidence="2 3">
    <name type="scientific">Thermostichus vulcanus str. 'Rupite'</name>
    <dbReference type="NCBI Taxonomy" id="2813851"/>
    <lineage>
        <taxon>Bacteria</taxon>
        <taxon>Bacillati</taxon>
        <taxon>Cyanobacteriota</taxon>
        <taxon>Cyanophyceae</taxon>
        <taxon>Thermostichales</taxon>
        <taxon>Thermostichaceae</taxon>
        <taxon>Thermostichus</taxon>
    </lineage>
</organism>
<keyword evidence="3" id="KW-1185">Reference proteome</keyword>
<feature type="coiled-coil region" evidence="1">
    <location>
        <begin position="49"/>
        <end position="105"/>
    </location>
</feature>
<evidence type="ECO:0000256" key="1">
    <source>
        <dbReference type="SAM" id="Coils"/>
    </source>
</evidence>
<comment type="caution">
    <text evidence="2">The sequence shown here is derived from an EMBL/GenBank/DDBJ whole genome shotgun (WGS) entry which is preliminary data.</text>
</comment>
<dbReference type="RefSeq" id="WP_244350839.1">
    <property type="nucleotide sequence ID" value="NZ_JAFIRA010000029.1"/>
</dbReference>
<dbReference type="EMBL" id="JAFIRA010000029">
    <property type="protein sequence ID" value="MCJ2543473.1"/>
    <property type="molecule type" value="Genomic_DNA"/>
</dbReference>
<gene>
    <name evidence="2" type="ORF">JX360_11220</name>
</gene>
<evidence type="ECO:0000313" key="3">
    <source>
        <dbReference type="Proteomes" id="UP000830835"/>
    </source>
</evidence>
<sequence length="112" mass="13537">MTVERWTDAMLDKLGSDVAALLEGQRLIVQIYQQEHDARVEDRRRFNAFIERQERLNEEQQRINQEQQRINQEQQRINQTLQQTLQRLEISIARIEEHLRFSRENGHRNGAE</sequence>
<keyword evidence="1" id="KW-0175">Coiled coil</keyword>
<reference evidence="2" key="1">
    <citation type="submission" date="2021-02" db="EMBL/GenBank/DDBJ databases">
        <title>The CRISPR/cas machinery reduction and long-range gene transfer in the hot spring cyanobacterium Synechococcus.</title>
        <authorList>
            <person name="Dvorak P."/>
            <person name="Jahodarova E."/>
            <person name="Hasler P."/>
            <person name="Poulickova A."/>
        </authorList>
    </citation>
    <scope>NUCLEOTIDE SEQUENCE</scope>
    <source>
        <strain evidence="2">Rupite</strain>
    </source>
</reference>
<evidence type="ECO:0000313" key="2">
    <source>
        <dbReference type="EMBL" id="MCJ2543473.1"/>
    </source>
</evidence>
<protein>
    <submittedName>
        <fullName evidence="2">Uncharacterized protein</fullName>
    </submittedName>
</protein>